<keyword evidence="1" id="KW-0175">Coiled coil</keyword>
<keyword evidence="4" id="KW-1185">Reference proteome</keyword>
<evidence type="ECO:0000256" key="1">
    <source>
        <dbReference type="SAM" id="Coils"/>
    </source>
</evidence>
<sequence>MSGAYDRWRLPELLAMVENDTDASATAHLQAWEQKHNLLLSQKQNLKALAADLAANWSPAKSEAAQTFIDQLNAHVSVLESASRTAAQIWAGLGHITNAIADAKSQLQALQAKYRSNEAAAGEFNMRIFPTMSGILGSDHPLLPVPGLGPLIMRQYQERLDQQARDIMTATDVRVDEAAKLIKSMPVIARIDVGPMYDPEARLTNHGRSGNSGEGTHVPAPKFDTPPPSALPHLLDVAPPLNGNEAPALAGGPQFSPSPKALPLSPASPGSLPDSQPIAGPWPPTSAGQAVKPWFSKTGNGATALRPGGVIGSEGPQERIAPRSSLPVSGVLGGAPNNGATVARGGTSPSVGATRGSPLLSPNNSHRSPARPPFSHGESASSTRTSSSGWRDHSFEQYVERRRIHRQMDPGDPWEVGAGVAPVLDAPRLPKGHDAGSGVIGIDR</sequence>
<proteinExistence type="predicted"/>
<feature type="compositionally biased region" description="Low complexity" evidence="2">
    <location>
        <begin position="379"/>
        <end position="388"/>
    </location>
</feature>
<name>A0ABY5Z6F8_9ACTN</name>
<evidence type="ECO:0000313" key="3">
    <source>
        <dbReference type="EMBL" id="UWZ37630.1"/>
    </source>
</evidence>
<dbReference type="Proteomes" id="UP001058271">
    <property type="component" value="Chromosome"/>
</dbReference>
<gene>
    <name evidence="3" type="ORF">Drose_04950</name>
</gene>
<dbReference type="RefSeq" id="WP_260726993.1">
    <property type="nucleotide sequence ID" value="NZ_BAAABS010000033.1"/>
</dbReference>
<feature type="compositionally biased region" description="Low complexity" evidence="2">
    <location>
        <begin position="257"/>
        <end position="275"/>
    </location>
</feature>
<accession>A0ABY5Z6F8</accession>
<evidence type="ECO:0000313" key="4">
    <source>
        <dbReference type="Proteomes" id="UP001058271"/>
    </source>
</evidence>
<reference evidence="3" key="1">
    <citation type="submission" date="2021-04" db="EMBL/GenBank/DDBJ databases">
        <title>Biosynthetic gene clusters of Dactylosporangioum roseum.</title>
        <authorList>
            <person name="Hartkoorn R.C."/>
            <person name="Beaudoing E."/>
            <person name="Hot D."/>
            <person name="Moureu S."/>
        </authorList>
    </citation>
    <scope>NUCLEOTIDE SEQUENCE</scope>
    <source>
        <strain evidence="3">NRRL B-16295</strain>
    </source>
</reference>
<evidence type="ECO:0008006" key="5">
    <source>
        <dbReference type="Google" id="ProtNLM"/>
    </source>
</evidence>
<organism evidence="3 4">
    <name type="scientific">Dactylosporangium roseum</name>
    <dbReference type="NCBI Taxonomy" id="47989"/>
    <lineage>
        <taxon>Bacteria</taxon>
        <taxon>Bacillati</taxon>
        <taxon>Actinomycetota</taxon>
        <taxon>Actinomycetes</taxon>
        <taxon>Micromonosporales</taxon>
        <taxon>Micromonosporaceae</taxon>
        <taxon>Dactylosporangium</taxon>
    </lineage>
</organism>
<protein>
    <recommendedName>
        <fullName evidence="5">PPE family domain-containing protein</fullName>
    </recommendedName>
</protein>
<evidence type="ECO:0000256" key="2">
    <source>
        <dbReference type="SAM" id="MobiDB-lite"/>
    </source>
</evidence>
<feature type="coiled-coil region" evidence="1">
    <location>
        <begin position="93"/>
        <end position="120"/>
    </location>
</feature>
<feature type="region of interest" description="Disordered" evidence="2">
    <location>
        <begin position="199"/>
        <end position="393"/>
    </location>
</feature>
<dbReference type="EMBL" id="CP073721">
    <property type="protein sequence ID" value="UWZ37630.1"/>
    <property type="molecule type" value="Genomic_DNA"/>
</dbReference>
<feature type="region of interest" description="Disordered" evidence="2">
    <location>
        <begin position="423"/>
        <end position="444"/>
    </location>
</feature>